<feature type="chain" id="PRO_5008751845" description="DUF1120 domain-containing protein" evidence="1">
    <location>
        <begin position="28"/>
        <end position="241"/>
    </location>
</feature>
<accession>A0A1C6Z1X0</accession>
<dbReference type="Proteomes" id="UP000094844">
    <property type="component" value="Unassembled WGS sequence"/>
</dbReference>
<dbReference type="EMBL" id="FMIQ01000051">
    <property type="protein sequence ID" value="SCM53173.1"/>
    <property type="molecule type" value="Genomic_DNA"/>
</dbReference>
<dbReference type="AlphaFoldDB" id="A0A1C6Z1X0"/>
<dbReference type="InterPro" id="IPR010546">
    <property type="entry name" value="DUF1120"/>
</dbReference>
<evidence type="ECO:0000313" key="2">
    <source>
        <dbReference type="EMBL" id="SCM53173.1"/>
    </source>
</evidence>
<evidence type="ECO:0000313" key="3">
    <source>
        <dbReference type="Proteomes" id="UP000094844"/>
    </source>
</evidence>
<feature type="signal peptide" evidence="1">
    <location>
        <begin position="1"/>
        <end position="27"/>
    </location>
</feature>
<dbReference type="Pfam" id="PF06551">
    <property type="entry name" value="DUF1120"/>
    <property type="match status" value="1"/>
</dbReference>
<name>A0A1C6Z1X0_HAFAL</name>
<keyword evidence="1" id="KW-0732">Signal</keyword>
<dbReference type="OrthoDB" id="6572497at2"/>
<protein>
    <recommendedName>
        <fullName evidence="4">DUF1120 domain-containing protein</fullName>
    </recommendedName>
</protein>
<reference evidence="2 3" key="1">
    <citation type="submission" date="2016-09" db="EMBL/GenBank/DDBJ databases">
        <authorList>
            <person name="Capua I."/>
            <person name="De Benedictis P."/>
            <person name="Joannis T."/>
            <person name="Lombin L.H."/>
            <person name="Cattoli G."/>
        </authorList>
    </citation>
    <scope>NUCLEOTIDE SEQUENCE [LARGE SCALE GENOMIC DNA]</scope>
    <source>
        <strain evidence="2 3">GB001</strain>
    </source>
</reference>
<feature type="non-terminal residue" evidence="2">
    <location>
        <position position="241"/>
    </location>
</feature>
<sequence>MSGKKVKISLKLLALPLLAMSISSAFADPAVGPSGKLTVTGEYTPPPCSVALAANGVIDYGHISTSSLHSTYSTNLPIKTLSNAVTITCSAVTSVAINWDDNRSATLAIGLMDTIGRYKQLQPSGTSSGYGLNLGLGTDSLGQGIGNYVATLSALKVDGIDQYFASTATTPFQKGAATPTKVFEYMGARSPLAYNFLNVDGEIVKGSVFSMDYNVMATITETDHIDLSKEITLNGSSTISL</sequence>
<proteinExistence type="predicted"/>
<evidence type="ECO:0000256" key="1">
    <source>
        <dbReference type="SAM" id="SignalP"/>
    </source>
</evidence>
<evidence type="ECO:0008006" key="4">
    <source>
        <dbReference type="Google" id="ProtNLM"/>
    </source>
</evidence>
<dbReference type="RefSeq" id="WP_072309122.1">
    <property type="nucleotide sequence ID" value="NZ_FMIQ01000051.1"/>
</dbReference>
<gene>
    <name evidence="2" type="ORF">BN1044_02662</name>
</gene>
<organism evidence="2 3">
    <name type="scientific">Hafnia alvei</name>
    <dbReference type="NCBI Taxonomy" id="569"/>
    <lineage>
        <taxon>Bacteria</taxon>
        <taxon>Pseudomonadati</taxon>
        <taxon>Pseudomonadota</taxon>
        <taxon>Gammaproteobacteria</taxon>
        <taxon>Enterobacterales</taxon>
        <taxon>Hafniaceae</taxon>
        <taxon>Hafnia</taxon>
    </lineage>
</organism>